<evidence type="ECO:0000313" key="3">
    <source>
        <dbReference type="Proteomes" id="UP001583172"/>
    </source>
</evidence>
<feature type="region of interest" description="Disordered" evidence="1">
    <location>
        <begin position="244"/>
        <end position="312"/>
    </location>
</feature>
<sequence length="312" mass="34575">MGDSDSGSGSSRSHSKRKKIKSLVIRTNLTYVVIPKSLTNTYPPPPGRSKIGLSRGLTHSKDSLLKSRIALEQSLGLGAKPNVIPPDKPRTDAPARPVLIGWHPVAGSAGRWLAERTRLGAWISEKVQSYPDPSQHWAVLVGDYCHELWMDERLDVIYVNGRVEQETWRTFPIGQTRLNDEALRRAGEAVIEAMRAQRPGYHLISNNCQVFALRMLDAIEIMGAARTEFATTLEVVQTARAPGRIKELFSPPTSPPTSPSPRPSSSLSLQQAQAQEEGPGKAEKENPIVALARRLMEEHTTKLDNHRHQQAR</sequence>
<feature type="compositionally biased region" description="Basic and acidic residues" evidence="1">
    <location>
        <begin position="294"/>
        <end position="312"/>
    </location>
</feature>
<dbReference type="Proteomes" id="UP001583172">
    <property type="component" value="Unassembled WGS sequence"/>
</dbReference>
<organism evidence="2 3">
    <name type="scientific">Humicola insolens</name>
    <name type="common">Soft-rot fungus</name>
    <dbReference type="NCBI Taxonomy" id="85995"/>
    <lineage>
        <taxon>Eukaryota</taxon>
        <taxon>Fungi</taxon>
        <taxon>Dikarya</taxon>
        <taxon>Ascomycota</taxon>
        <taxon>Pezizomycotina</taxon>
        <taxon>Sordariomycetes</taxon>
        <taxon>Sordariomycetidae</taxon>
        <taxon>Sordariales</taxon>
        <taxon>Chaetomiaceae</taxon>
        <taxon>Mycothermus</taxon>
    </lineage>
</organism>
<gene>
    <name evidence="2" type="ORF">VTJ49DRAFT_6737</name>
</gene>
<proteinExistence type="predicted"/>
<name>A0ABR3VK10_HUMIN</name>
<comment type="caution">
    <text evidence="2">The sequence shown here is derived from an EMBL/GenBank/DDBJ whole genome shotgun (WGS) entry which is preliminary data.</text>
</comment>
<evidence type="ECO:0008006" key="4">
    <source>
        <dbReference type="Google" id="ProtNLM"/>
    </source>
</evidence>
<reference evidence="2 3" key="1">
    <citation type="journal article" date="2024" name="Commun. Biol.">
        <title>Comparative genomic analysis of thermophilic fungi reveals convergent evolutionary adaptations and gene losses.</title>
        <authorList>
            <person name="Steindorff A.S."/>
            <person name="Aguilar-Pontes M.V."/>
            <person name="Robinson A.J."/>
            <person name="Andreopoulos B."/>
            <person name="LaButti K."/>
            <person name="Kuo A."/>
            <person name="Mondo S."/>
            <person name="Riley R."/>
            <person name="Otillar R."/>
            <person name="Haridas S."/>
            <person name="Lipzen A."/>
            <person name="Grimwood J."/>
            <person name="Schmutz J."/>
            <person name="Clum A."/>
            <person name="Reid I.D."/>
            <person name="Moisan M.C."/>
            <person name="Butler G."/>
            <person name="Nguyen T.T.M."/>
            <person name="Dewar K."/>
            <person name="Conant G."/>
            <person name="Drula E."/>
            <person name="Henrissat B."/>
            <person name="Hansel C."/>
            <person name="Singer S."/>
            <person name="Hutchinson M.I."/>
            <person name="de Vries R.P."/>
            <person name="Natvig D.O."/>
            <person name="Powell A.J."/>
            <person name="Tsang A."/>
            <person name="Grigoriev I.V."/>
        </authorList>
    </citation>
    <scope>NUCLEOTIDE SEQUENCE [LARGE SCALE GENOMIC DNA]</scope>
    <source>
        <strain evidence="2 3">CBS 620.91</strain>
    </source>
</reference>
<dbReference type="EMBL" id="JAZGSY010000067">
    <property type="protein sequence ID" value="KAL1841698.1"/>
    <property type="molecule type" value="Genomic_DNA"/>
</dbReference>
<evidence type="ECO:0000313" key="2">
    <source>
        <dbReference type="EMBL" id="KAL1841698.1"/>
    </source>
</evidence>
<accession>A0ABR3VK10</accession>
<protein>
    <recommendedName>
        <fullName evidence="4">PPPDE domain-containing protein</fullName>
    </recommendedName>
</protein>
<keyword evidence="3" id="KW-1185">Reference proteome</keyword>
<feature type="compositionally biased region" description="Pro residues" evidence="1">
    <location>
        <begin position="252"/>
        <end position="262"/>
    </location>
</feature>
<evidence type="ECO:0000256" key="1">
    <source>
        <dbReference type="SAM" id="MobiDB-lite"/>
    </source>
</evidence>